<dbReference type="NCBIfam" id="TIGR01613">
    <property type="entry name" value="primase_Cterm"/>
    <property type="match status" value="1"/>
</dbReference>
<dbReference type="EMBL" id="JAAAIM010000348">
    <property type="protein sequence ID" value="KAG0289431.1"/>
    <property type="molecule type" value="Genomic_DNA"/>
</dbReference>
<keyword evidence="3" id="KW-0067">ATP-binding</keyword>
<organism evidence="5 6">
    <name type="scientific">Linnemannia gamsii</name>
    <dbReference type="NCBI Taxonomy" id="64522"/>
    <lineage>
        <taxon>Eukaryota</taxon>
        <taxon>Fungi</taxon>
        <taxon>Fungi incertae sedis</taxon>
        <taxon>Mucoromycota</taxon>
        <taxon>Mortierellomycotina</taxon>
        <taxon>Mortierellomycetes</taxon>
        <taxon>Mortierellales</taxon>
        <taxon>Mortierellaceae</taxon>
        <taxon>Linnemannia</taxon>
    </lineage>
</organism>
<keyword evidence="2" id="KW-0378">Hydrolase</keyword>
<dbReference type="InterPro" id="IPR006500">
    <property type="entry name" value="Helicase_put_C_phage/plasmid"/>
</dbReference>
<sequence>MKAPSLLKNLRGWLVWKFVQEPGGKKSLKVPFYINGVSRNGKQGGAADRANLASFDEAVAAFESGSWTGVGFAMLPDWGLVGLDFDNVVDPAGNLLPEVERLILGTYAEWSPSGKGVHAFMRGALADKKSCAKQGVFGFETFCSSGFLTFTGNVLPICEILGTDERIEELSDDVLSLFNERFPGASTRSAVVDDDDPLMTYSAPLDAPDDEIREWLSFLDPDMGYQDWLQVGMALHHETGGEARGLDLWDVWSNDSEKTGKYPGRELIEAKWNGFGCLGSRAPVTVRYIRRAAALVKSKDDVVLDAKDFVGFARRYIECEAQGDEGQTLQRVQGIWYRHVGSHWVEMSDDEMRASLWLWLDKSKKYAKEGTVEPFKPSKSQVESGLDALRAVGALAGISAPCWLPGYSGAAPHDLISVANGLFHVKSRQLLPHTPGYFNLNALPYPWDADARPQSWLAFLDQVFEGDTASIETLQEMFGYLITADTSQQKMFLLIGPKRSGKGTIGRILASLVGRSNLASPTLNSLASNFGMQPLINKLLALVPDARISGQSNTQAIVERLLMASGEDDMTIDRKNKEAWHGRISARFVVLTNETPQLGDASGALVGRFIILSLRQSFYGREDLGLSDRLIAEMPGILRWSLDGLDRLRQRGRFVQPASGQVEVEGMSALNSPIAAFVDEFCELGGEFFTQTSELYGAWRSWCSEQGPVNEAGFRVGEDHQNAKLTNAEVELMRQLNGEGLDYATLAEKFEISKEAVALAETCNVGRACKAIGVSRYTAYKWRKEMPDFEAAWSDAMKAGLLALEDEAHRRAFEGIENPLVYQGRFTQLYCEAKDDDGHVLKDEEGNPKMAPVLDEEGNPKVAAVRQYSDTLAIFLLKAHAPEKYRDHTRMELTGADGGPVQLSDTERAAKLSAIFAAAQAQLIEIDRLLTTDPVVWRPLSGPQTIAYYSEANVIGYGGAAGGGKTDLACGKALTQHQKILIMRREATQLTGIIDRFTELLGGRTGFNGQDKIWRLPNKQIEFGSTPNVDDWNKYQGRPHDFLVFDEAANFLESQVRALLGWLRSVDPKQKCQALLTFNPPTNAEGHWVVSFFAPWLDPKYPNPARPGELRWFAMVGGKETEVVDGTPFTDSGDLITPKSRTFIPSRVSDNPYLMGTGYMATLQALPEPLRSQMLYGDFQAGIQDDPWQVIPTAWVEAAQARWKKPDRLELMDSVGVDVARGGKDSTIIARRHGMWFDEALVYQGSQTPDGPSVAGLVMAASRDQAVLHIDVIGVGSSPYDFLNDARQQVIGVNVAEAATRTDQSGRLRFKNLRSQLWWGMREALDPANNLGVALPPDPQLLADLCAPTWQLTGSSIYVASREEIVKKIGRSPDHASAYILALMDTPKLKNMPGYGGHKSRREYDPYA</sequence>
<dbReference type="InterPro" id="IPR045455">
    <property type="entry name" value="NrS-1_pol-like_helicase"/>
</dbReference>
<dbReference type="SUPFAM" id="SSF52540">
    <property type="entry name" value="P-loop containing nucleoside triphosphate hydrolases"/>
    <property type="match status" value="1"/>
</dbReference>
<feature type="domain" description="SF3 helicase" evidence="4">
    <location>
        <begin position="469"/>
        <end position="627"/>
    </location>
</feature>
<dbReference type="Gene3D" id="3.40.50.300">
    <property type="entry name" value="P-loop containing nucleotide triphosphate hydrolases"/>
    <property type="match status" value="2"/>
</dbReference>
<dbReference type="PANTHER" id="PTHR35372">
    <property type="entry name" value="ATP BINDING PROTEIN-RELATED"/>
    <property type="match status" value="1"/>
</dbReference>
<evidence type="ECO:0000256" key="2">
    <source>
        <dbReference type="ARBA" id="ARBA00022801"/>
    </source>
</evidence>
<dbReference type="InterPro" id="IPR051620">
    <property type="entry name" value="ORF904-like_C"/>
</dbReference>
<keyword evidence="6" id="KW-1185">Reference proteome</keyword>
<evidence type="ECO:0000256" key="3">
    <source>
        <dbReference type="ARBA" id="ARBA00022840"/>
    </source>
</evidence>
<dbReference type="Pfam" id="PF19263">
    <property type="entry name" value="DUF5906"/>
    <property type="match status" value="1"/>
</dbReference>
<protein>
    <recommendedName>
        <fullName evidence="4">SF3 helicase domain-containing protein</fullName>
    </recommendedName>
</protein>
<dbReference type="InterPro" id="IPR014819">
    <property type="entry name" value="PriCT_2"/>
</dbReference>
<evidence type="ECO:0000313" key="6">
    <source>
        <dbReference type="Proteomes" id="UP001194696"/>
    </source>
</evidence>
<comment type="caution">
    <text evidence="5">The sequence shown here is derived from an EMBL/GenBank/DDBJ whole genome shotgun (WGS) entry which is preliminary data.</text>
</comment>
<gene>
    <name evidence="5" type="ORF">BGZ96_007005</name>
</gene>
<evidence type="ECO:0000259" key="4">
    <source>
        <dbReference type="PROSITE" id="PS51206"/>
    </source>
</evidence>
<dbReference type="PROSITE" id="PS51206">
    <property type="entry name" value="SF3_HELICASE_1"/>
    <property type="match status" value="1"/>
</dbReference>
<dbReference type="Pfam" id="PF08706">
    <property type="entry name" value="D5_N"/>
    <property type="match status" value="1"/>
</dbReference>
<dbReference type="InterPro" id="IPR014818">
    <property type="entry name" value="Phage/plasmid_primase_P4_C"/>
</dbReference>
<dbReference type="InterPro" id="IPR027417">
    <property type="entry name" value="P-loop_NTPase"/>
</dbReference>
<proteinExistence type="predicted"/>
<evidence type="ECO:0000313" key="5">
    <source>
        <dbReference type="EMBL" id="KAG0289431.1"/>
    </source>
</evidence>
<keyword evidence="1" id="KW-0547">Nucleotide-binding</keyword>
<name>A0ABQ7K2G9_9FUNG</name>
<dbReference type="Pfam" id="PF08707">
    <property type="entry name" value="PriCT_2"/>
    <property type="match status" value="1"/>
</dbReference>
<evidence type="ECO:0000256" key="1">
    <source>
        <dbReference type="ARBA" id="ARBA00022741"/>
    </source>
</evidence>
<accession>A0ABQ7K2G9</accession>
<reference evidence="5 6" key="1">
    <citation type="journal article" date="2020" name="Fungal Divers.">
        <title>Resolving the Mortierellaceae phylogeny through synthesis of multi-gene phylogenetics and phylogenomics.</title>
        <authorList>
            <person name="Vandepol N."/>
            <person name="Liber J."/>
            <person name="Desiro A."/>
            <person name="Na H."/>
            <person name="Kennedy M."/>
            <person name="Barry K."/>
            <person name="Grigoriev I.V."/>
            <person name="Miller A.N."/>
            <person name="O'Donnell K."/>
            <person name="Stajich J.E."/>
            <person name="Bonito G."/>
        </authorList>
    </citation>
    <scope>NUCLEOTIDE SEQUENCE [LARGE SCALE GENOMIC DNA]</scope>
    <source>
        <strain evidence="5 6">AD045</strain>
    </source>
</reference>
<dbReference type="Proteomes" id="UP001194696">
    <property type="component" value="Unassembled WGS sequence"/>
</dbReference>
<dbReference type="Gene3D" id="3.30.420.240">
    <property type="match status" value="1"/>
</dbReference>
<dbReference type="InterPro" id="IPR014015">
    <property type="entry name" value="Helicase_SF3_DNA-vir"/>
</dbReference>
<dbReference type="PANTHER" id="PTHR35372:SF2">
    <property type="entry name" value="SF3 HELICASE DOMAIN-CONTAINING PROTEIN"/>
    <property type="match status" value="1"/>
</dbReference>